<dbReference type="InterPro" id="IPR000383">
    <property type="entry name" value="Xaa-Pro-like_dom"/>
</dbReference>
<reference evidence="4 6" key="2">
    <citation type="submission" date="2017-02" db="EMBL/GenBank/DDBJ databases">
        <title>Draft genome of Acidibacillus ferrooxidans Huett2.</title>
        <authorList>
            <person name="Schopf S."/>
        </authorList>
    </citation>
    <scope>NUCLEOTIDE SEQUENCE [LARGE SCALE GENOMIC DNA]</scope>
    <source>
        <strain evidence="4 6">Huett2</strain>
    </source>
</reference>
<evidence type="ECO:0000313" key="4">
    <source>
        <dbReference type="EMBL" id="OPG17258.1"/>
    </source>
</evidence>
<dbReference type="STRING" id="1765683.B2M26_02720"/>
<dbReference type="Pfam" id="PF08530">
    <property type="entry name" value="PepX_C"/>
    <property type="match status" value="1"/>
</dbReference>
<dbReference type="InterPro" id="IPR029058">
    <property type="entry name" value="AB_hydrolase_fold"/>
</dbReference>
<dbReference type="PANTHER" id="PTHR43056">
    <property type="entry name" value="PEPTIDASE S9 PROLYL OLIGOPEPTIDASE"/>
    <property type="match status" value="1"/>
</dbReference>
<dbReference type="Proteomes" id="UP000190229">
    <property type="component" value="Unassembled WGS sequence"/>
</dbReference>
<accession>A0A162T2I9</accession>
<dbReference type="Gene3D" id="1.10.3020.10">
    <property type="entry name" value="alpha-amino acid ester hydrolase ( Helical cap domain)"/>
    <property type="match status" value="1"/>
</dbReference>
<dbReference type="InterPro" id="IPR013736">
    <property type="entry name" value="Xaa-Pro_dipept_C"/>
</dbReference>
<dbReference type="Pfam" id="PF02129">
    <property type="entry name" value="Peptidase_S15"/>
    <property type="match status" value="1"/>
</dbReference>
<dbReference type="AlphaFoldDB" id="A0A162T2I9"/>
<dbReference type="InterPro" id="IPR008979">
    <property type="entry name" value="Galactose-bd-like_sf"/>
</dbReference>
<dbReference type="Proteomes" id="UP000077421">
    <property type="component" value="Unassembled WGS sequence"/>
</dbReference>
<protein>
    <recommendedName>
        <fullName evidence="2">Xaa-Pro dipeptidyl-peptidase C-terminal domain-containing protein</fullName>
    </recommendedName>
</protein>
<dbReference type="RefSeq" id="WP_067566346.1">
    <property type="nucleotide sequence ID" value="NZ_LSUQ01000048.1"/>
</dbReference>
<dbReference type="InterPro" id="IPR005674">
    <property type="entry name" value="CocE/Ser_esterase"/>
</dbReference>
<organism evidence="3 5">
    <name type="scientific">Ferroacidibacillus organovorans</name>
    <dbReference type="NCBI Taxonomy" id="1765683"/>
    <lineage>
        <taxon>Bacteria</taxon>
        <taxon>Bacillati</taxon>
        <taxon>Bacillota</taxon>
        <taxon>Bacilli</taxon>
        <taxon>Bacillales</taxon>
        <taxon>Alicyclobacillaceae</taxon>
        <taxon>Ferroacidibacillus</taxon>
    </lineage>
</organism>
<dbReference type="InterPro" id="IPR050585">
    <property type="entry name" value="Xaa-Pro_dipeptidyl-ppase/CocE"/>
</dbReference>
<dbReference type="NCBIfam" id="TIGR00976">
    <property type="entry name" value="CocE_NonD"/>
    <property type="match status" value="1"/>
</dbReference>
<reference evidence="3 5" key="1">
    <citation type="submission" date="2016-02" db="EMBL/GenBank/DDBJ databases">
        <title>Draft genome sequence of Acidibacillus ferrooxidans SLC66.</title>
        <authorList>
            <person name="Oliveira G."/>
            <person name="Nancucheo I."/>
            <person name="Dall'Agnol H."/>
            <person name="Johnson B."/>
            <person name="Oliveira R."/>
            <person name="Nunes G.L."/>
            <person name="Tzotzos G."/>
            <person name="Orellana S.C."/>
            <person name="Salim A.C."/>
            <person name="Araujo F.M."/>
        </authorList>
    </citation>
    <scope>NUCLEOTIDE SEQUENCE [LARGE SCALE GENOMIC DNA]</scope>
    <source>
        <strain evidence="3 5">SLC66</strain>
    </source>
</reference>
<dbReference type="SUPFAM" id="SSF53474">
    <property type="entry name" value="alpha/beta-Hydrolases"/>
    <property type="match status" value="1"/>
</dbReference>
<dbReference type="GO" id="GO:0008239">
    <property type="term" value="F:dipeptidyl-peptidase activity"/>
    <property type="evidence" value="ECO:0007669"/>
    <property type="project" value="InterPro"/>
</dbReference>
<sequence length="580" mass="65127">MRVIFERNVTIPMRDGVRLSANLYRPEVGGPYPVLLTRHPYGKDTALSTALLDPTVMAEAGYIVVIQDVRGRFASEGDFESYAQEFEDGYDTVEWAASLPGSDGQVGMFGTSYFGYTQWQAAAMRPPSLKAILPVMTYNDAWYGSAVRGGALEWGKLASWYTSAIALPELMRKKRTDPNLPMMVAKLVSFYDQLPSKGLFELPLSRFSIFRELDLLGDLFYEVFEHPNYDATWEATSIRPHYDAIEIPSFHVGGWYDVFAQPTIDNYLEMKGRGRHTRLLMGPWSHTNYSGFVGDVDFGMAASAMVRDLKEDLTVFHRKWFDLTLKKSNAFGLADEPPVTLFVMGVNRWISAEAWPLPDTHLTPFYLREGRAADAEQKSARGWLSLDSPNREVSDAYDYDPADPVLSRGGNLLTHPVYGVGPHDQREIEKRPDVLLYTSDVLEEDLTVIGPIIAKLYVSSDAVDTDFVVRVCDVHPDGTSINIVDGIRRMRYRASSVAPSLMTPGEIYEVDVDLWSTAMVFQKGHRIRVHVTSSSFPHWDRNLNTGANNGTTAEMKVARNTVYHTEAYPSHVMLPIVTLA</sequence>
<dbReference type="SUPFAM" id="SSF49785">
    <property type="entry name" value="Galactose-binding domain-like"/>
    <property type="match status" value="1"/>
</dbReference>
<dbReference type="SMART" id="SM00939">
    <property type="entry name" value="PepX_C"/>
    <property type="match status" value="1"/>
</dbReference>
<evidence type="ECO:0000259" key="2">
    <source>
        <dbReference type="SMART" id="SM00939"/>
    </source>
</evidence>
<dbReference type="EMBL" id="LSUQ01000048">
    <property type="protein sequence ID" value="OAG93162.1"/>
    <property type="molecule type" value="Genomic_DNA"/>
</dbReference>
<comment type="caution">
    <text evidence="3">The sequence shown here is derived from an EMBL/GenBank/DDBJ whole genome shotgun (WGS) entry which is preliminary data.</text>
</comment>
<evidence type="ECO:0000313" key="3">
    <source>
        <dbReference type="EMBL" id="OAG93162.1"/>
    </source>
</evidence>
<keyword evidence="1" id="KW-0378">Hydrolase</keyword>
<dbReference type="Gene3D" id="2.60.120.260">
    <property type="entry name" value="Galactose-binding domain-like"/>
    <property type="match status" value="1"/>
</dbReference>
<dbReference type="EMBL" id="MWPS01000005">
    <property type="protein sequence ID" value="OPG17258.1"/>
    <property type="molecule type" value="Genomic_DNA"/>
</dbReference>
<keyword evidence="6" id="KW-1185">Reference proteome</keyword>
<dbReference type="Gene3D" id="3.40.50.1820">
    <property type="entry name" value="alpha/beta hydrolase"/>
    <property type="match status" value="1"/>
</dbReference>
<evidence type="ECO:0000256" key="1">
    <source>
        <dbReference type="ARBA" id="ARBA00022801"/>
    </source>
</evidence>
<evidence type="ECO:0000313" key="6">
    <source>
        <dbReference type="Proteomes" id="UP000190229"/>
    </source>
</evidence>
<dbReference type="PANTHER" id="PTHR43056:SF10">
    <property type="entry name" value="COCE_NOND FAMILY, PUTATIVE (AFU_ORTHOLOGUE AFUA_7G00600)-RELATED"/>
    <property type="match status" value="1"/>
</dbReference>
<evidence type="ECO:0000313" key="5">
    <source>
        <dbReference type="Proteomes" id="UP000077421"/>
    </source>
</evidence>
<gene>
    <name evidence="3" type="ORF">AYW79_12100</name>
    <name evidence="4" type="ORF">B2M26_02720</name>
</gene>
<name>A0A162T2I9_9BACL</name>
<proteinExistence type="predicted"/>
<feature type="domain" description="Xaa-Pro dipeptidyl-peptidase C-terminal" evidence="2">
    <location>
        <begin position="318"/>
        <end position="573"/>
    </location>
</feature>